<accession>A0A067R9N1</accession>
<dbReference type="InParanoid" id="A0A067R9N1"/>
<evidence type="ECO:0000256" key="1">
    <source>
        <dbReference type="SAM" id="MobiDB-lite"/>
    </source>
</evidence>
<keyword evidence="3" id="KW-1185">Reference proteome</keyword>
<feature type="region of interest" description="Disordered" evidence="1">
    <location>
        <begin position="1"/>
        <end position="20"/>
    </location>
</feature>
<protein>
    <submittedName>
        <fullName evidence="2">Uncharacterized protein</fullName>
    </submittedName>
</protein>
<reference evidence="2 3" key="1">
    <citation type="journal article" date="2014" name="Nat. Commun.">
        <title>Molecular traces of alternative social organization in a termite genome.</title>
        <authorList>
            <person name="Terrapon N."/>
            <person name="Li C."/>
            <person name="Robertson H.M."/>
            <person name="Ji L."/>
            <person name="Meng X."/>
            <person name="Booth W."/>
            <person name="Chen Z."/>
            <person name="Childers C.P."/>
            <person name="Glastad K.M."/>
            <person name="Gokhale K."/>
            <person name="Gowin J."/>
            <person name="Gronenberg W."/>
            <person name="Hermansen R.A."/>
            <person name="Hu H."/>
            <person name="Hunt B.G."/>
            <person name="Huylmans A.K."/>
            <person name="Khalil S.M."/>
            <person name="Mitchell R.D."/>
            <person name="Munoz-Torres M.C."/>
            <person name="Mustard J.A."/>
            <person name="Pan H."/>
            <person name="Reese J.T."/>
            <person name="Scharf M.E."/>
            <person name="Sun F."/>
            <person name="Vogel H."/>
            <person name="Xiao J."/>
            <person name="Yang W."/>
            <person name="Yang Z."/>
            <person name="Yang Z."/>
            <person name="Zhou J."/>
            <person name="Zhu J."/>
            <person name="Brent C.S."/>
            <person name="Elsik C.G."/>
            <person name="Goodisman M.A."/>
            <person name="Liberles D.A."/>
            <person name="Roe R.M."/>
            <person name="Vargo E.L."/>
            <person name="Vilcinskas A."/>
            <person name="Wang J."/>
            <person name="Bornberg-Bauer E."/>
            <person name="Korb J."/>
            <person name="Zhang G."/>
            <person name="Liebig J."/>
        </authorList>
    </citation>
    <scope>NUCLEOTIDE SEQUENCE [LARGE SCALE GENOMIC DNA]</scope>
    <source>
        <tissue evidence="2">Whole organism</tissue>
    </source>
</reference>
<dbReference type="Proteomes" id="UP000027135">
    <property type="component" value="Unassembled WGS sequence"/>
</dbReference>
<gene>
    <name evidence="2" type="ORF">L798_10638</name>
</gene>
<dbReference type="AlphaFoldDB" id="A0A067R9N1"/>
<dbReference type="EMBL" id="KK852836">
    <property type="protein sequence ID" value="KDR15259.1"/>
    <property type="molecule type" value="Genomic_DNA"/>
</dbReference>
<sequence length="102" mass="12036">MHARYMPHPSHSSRLNHPDNTGGGVQIFKLIFMQFSPRPIVFPLRPKYPPQHPILNHMQSVFLPLSERPCFAPIQNNRQDYCFVHFNFQVLRNQMGRQNILN</sequence>
<proteinExistence type="predicted"/>
<organism evidence="2 3">
    <name type="scientific">Zootermopsis nevadensis</name>
    <name type="common">Dampwood termite</name>
    <dbReference type="NCBI Taxonomy" id="136037"/>
    <lineage>
        <taxon>Eukaryota</taxon>
        <taxon>Metazoa</taxon>
        <taxon>Ecdysozoa</taxon>
        <taxon>Arthropoda</taxon>
        <taxon>Hexapoda</taxon>
        <taxon>Insecta</taxon>
        <taxon>Pterygota</taxon>
        <taxon>Neoptera</taxon>
        <taxon>Polyneoptera</taxon>
        <taxon>Dictyoptera</taxon>
        <taxon>Blattodea</taxon>
        <taxon>Blattoidea</taxon>
        <taxon>Termitoidae</taxon>
        <taxon>Termopsidae</taxon>
        <taxon>Zootermopsis</taxon>
    </lineage>
</organism>
<feature type="compositionally biased region" description="Polar residues" evidence="1">
    <location>
        <begin position="10"/>
        <end position="19"/>
    </location>
</feature>
<evidence type="ECO:0000313" key="2">
    <source>
        <dbReference type="EMBL" id="KDR15259.1"/>
    </source>
</evidence>
<name>A0A067R9N1_ZOONE</name>
<evidence type="ECO:0000313" key="3">
    <source>
        <dbReference type="Proteomes" id="UP000027135"/>
    </source>
</evidence>